<name>A0A0R3W4I8_TAEAS</name>
<dbReference type="InterPro" id="IPR000742">
    <property type="entry name" value="EGF"/>
</dbReference>
<dbReference type="WBParaSite" id="TASK_0000495001-mRNA-1">
    <property type="protein sequence ID" value="TASK_0000495001-mRNA-1"/>
    <property type="gene ID" value="TASK_0000495001"/>
</dbReference>
<organism evidence="4">
    <name type="scientific">Taenia asiatica</name>
    <name type="common">Asian tapeworm</name>
    <dbReference type="NCBI Taxonomy" id="60517"/>
    <lineage>
        <taxon>Eukaryota</taxon>
        <taxon>Metazoa</taxon>
        <taxon>Spiralia</taxon>
        <taxon>Lophotrochozoa</taxon>
        <taxon>Platyhelminthes</taxon>
        <taxon>Cestoda</taxon>
        <taxon>Eucestoda</taxon>
        <taxon>Cyclophyllidea</taxon>
        <taxon>Taeniidae</taxon>
        <taxon>Taenia</taxon>
    </lineage>
</organism>
<evidence type="ECO:0000259" key="1">
    <source>
        <dbReference type="PROSITE" id="PS00022"/>
    </source>
</evidence>
<reference evidence="2 3" key="2">
    <citation type="submission" date="2018-11" db="EMBL/GenBank/DDBJ databases">
        <authorList>
            <consortium name="Pathogen Informatics"/>
        </authorList>
    </citation>
    <scope>NUCLEOTIDE SEQUENCE [LARGE SCALE GENOMIC DNA]</scope>
</reference>
<proteinExistence type="predicted"/>
<dbReference type="AlphaFoldDB" id="A0A0R3W4I8"/>
<gene>
    <name evidence="2" type="ORF">TASK_LOCUS4951</name>
</gene>
<evidence type="ECO:0000313" key="4">
    <source>
        <dbReference type="WBParaSite" id="TASK_0000495001-mRNA-1"/>
    </source>
</evidence>
<accession>A0A0R3W4I8</accession>
<evidence type="ECO:0000313" key="3">
    <source>
        <dbReference type="Proteomes" id="UP000282613"/>
    </source>
</evidence>
<dbReference type="PROSITE" id="PS00022">
    <property type="entry name" value="EGF_1"/>
    <property type="match status" value="1"/>
</dbReference>
<dbReference type="SUPFAM" id="SSF57196">
    <property type="entry name" value="EGF/Laminin"/>
    <property type="match status" value="1"/>
</dbReference>
<reference evidence="4" key="1">
    <citation type="submission" date="2017-02" db="UniProtKB">
        <authorList>
            <consortium name="WormBaseParasite"/>
        </authorList>
    </citation>
    <scope>IDENTIFICATION</scope>
</reference>
<keyword evidence="3" id="KW-1185">Reference proteome</keyword>
<feature type="domain" description="EGF-like" evidence="1">
    <location>
        <begin position="71"/>
        <end position="82"/>
    </location>
</feature>
<dbReference type="Gene3D" id="2.10.25.10">
    <property type="entry name" value="Laminin"/>
    <property type="match status" value="1"/>
</dbReference>
<sequence length="128" mass="14014">MSWFTVVNLDTIFVTTPVNNADISVVGTCDALPRRLTVTECANGTPTCSHGRCVQRTGWDEENQPVFEQRCICQPNFYGEACDLLVVSDFAKPVVISPGHINLFAREPPEDTAVTDPVNEKHSYGGAI</sequence>
<dbReference type="OrthoDB" id="6267906at2759"/>
<protein>
    <submittedName>
        <fullName evidence="4">EGF-like domain-containing protein</fullName>
    </submittedName>
</protein>
<dbReference type="EMBL" id="UYRS01018383">
    <property type="protein sequence ID" value="VDK34273.1"/>
    <property type="molecule type" value="Genomic_DNA"/>
</dbReference>
<dbReference type="Proteomes" id="UP000282613">
    <property type="component" value="Unassembled WGS sequence"/>
</dbReference>
<evidence type="ECO:0000313" key="2">
    <source>
        <dbReference type="EMBL" id="VDK34273.1"/>
    </source>
</evidence>